<organism evidence="2 3">
    <name type="scientific">Sphingomonas taxi</name>
    <dbReference type="NCBI Taxonomy" id="1549858"/>
    <lineage>
        <taxon>Bacteria</taxon>
        <taxon>Pseudomonadati</taxon>
        <taxon>Pseudomonadota</taxon>
        <taxon>Alphaproteobacteria</taxon>
        <taxon>Sphingomonadales</taxon>
        <taxon>Sphingomonadaceae</taxon>
        <taxon>Sphingomonas</taxon>
    </lineage>
</organism>
<dbReference type="AlphaFoldDB" id="A0A097EG50"/>
<evidence type="ECO:0000313" key="3">
    <source>
        <dbReference type="Proteomes" id="UP000033200"/>
    </source>
</evidence>
<proteinExistence type="predicted"/>
<feature type="domain" description="AAA" evidence="1">
    <location>
        <begin position="2"/>
        <end position="154"/>
    </location>
</feature>
<dbReference type="InterPro" id="IPR027417">
    <property type="entry name" value="P-loop_NTPase"/>
</dbReference>
<dbReference type="CDD" id="cd02042">
    <property type="entry name" value="ParAB_family"/>
    <property type="match status" value="1"/>
</dbReference>
<gene>
    <name evidence="2" type="ORF">MC45_09310</name>
</gene>
<accession>A0A097EG50</accession>
<dbReference type="SUPFAM" id="SSF52540">
    <property type="entry name" value="P-loop containing nucleoside triphosphate hydrolases"/>
    <property type="match status" value="1"/>
</dbReference>
<dbReference type="PANTHER" id="PTHR13696:SF52">
    <property type="entry name" value="PARA FAMILY PROTEIN CT_582"/>
    <property type="match status" value="1"/>
</dbReference>
<dbReference type="Proteomes" id="UP000033200">
    <property type="component" value="Chromosome"/>
</dbReference>
<dbReference type="RefSeq" id="WP_038662201.1">
    <property type="nucleotide sequence ID" value="NZ_CP009571.1"/>
</dbReference>
<sequence length="236" mass="25759">MATIAIYSSKGGVGKTTLSVNLSYSSAALSKRRTILWDLDPQAASSWVLGRTPVGDQARALFTKDAKPAAHTRPTDIPLLDLIAADDSLRTLDLVLHDIGKRRRLDRLIEQIGDYDHVLLDCPPGLTETSEQVIRAADLIVLPVIPSPFAQRAHDEVIRHLGGKVPVLPVHMMVDRRRRLHADALAAHPDWPAIPMASAVEAMAEHRAPVATYAPRSAAAAAFARLWTTIESRLTK</sequence>
<dbReference type="Gene3D" id="3.40.50.300">
    <property type="entry name" value="P-loop containing nucleotide triphosphate hydrolases"/>
    <property type="match status" value="1"/>
</dbReference>
<reference evidence="2 3" key="1">
    <citation type="submission" date="2014-09" db="EMBL/GenBank/DDBJ databases">
        <title>Using Illumina technology Improving SMRT sequencing Genome Assembly by RASTools.</title>
        <authorList>
            <person name="Zhou Y."/>
            <person name="Ma T."/>
            <person name="Liu T."/>
        </authorList>
    </citation>
    <scope>NUCLEOTIDE SEQUENCE [LARGE SCALE GENOMIC DNA]</scope>
    <source>
        <strain evidence="2 3">ATCC 55669</strain>
    </source>
</reference>
<evidence type="ECO:0000313" key="2">
    <source>
        <dbReference type="EMBL" id="AIT06533.1"/>
    </source>
</evidence>
<name>A0A097EG50_9SPHN</name>
<dbReference type="InterPro" id="IPR025669">
    <property type="entry name" value="AAA_dom"/>
</dbReference>
<evidence type="ECO:0000259" key="1">
    <source>
        <dbReference type="Pfam" id="PF13614"/>
    </source>
</evidence>
<dbReference type="eggNOG" id="COG1192">
    <property type="taxonomic scope" value="Bacteria"/>
</dbReference>
<keyword evidence="3" id="KW-1185">Reference proteome</keyword>
<dbReference type="Pfam" id="PF13614">
    <property type="entry name" value="AAA_31"/>
    <property type="match status" value="1"/>
</dbReference>
<protein>
    <submittedName>
        <fullName evidence="2">Chromosome partitioning protein ParA</fullName>
    </submittedName>
</protein>
<dbReference type="EMBL" id="CP009571">
    <property type="protein sequence ID" value="AIT06533.1"/>
    <property type="molecule type" value="Genomic_DNA"/>
</dbReference>
<dbReference type="KEGG" id="stax:MC45_09310"/>
<dbReference type="STRING" id="1549858.MC45_09310"/>
<dbReference type="InterPro" id="IPR050678">
    <property type="entry name" value="DNA_Partitioning_ATPase"/>
</dbReference>
<dbReference type="HOGENOM" id="CLU_037612_1_4_5"/>
<dbReference type="PANTHER" id="PTHR13696">
    <property type="entry name" value="P-LOOP CONTAINING NUCLEOSIDE TRIPHOSPHATE HYDROLASE"/>
    <property type="match status" value="1"/>
</dbReference>